<evidence type="ECO:0000256" key="4">
    <source>
        <dbReference type="RuleBase" id="RU004003"/>
    </source>
</evidence>
<dbReference type="PANTHER" id="PTHR30332:SF25">
    <property type="entry name" value="SECRETIN XPSD"/>
    <property type="match status" value="1"/>
</dbReference>
<organism evidence="10 11">
    <name type="scientific">Pseudoalteromonas ruthenica</name>
    <dbReference type="NCBI Taxonomy" id="151081"/>
    <lineage>
        <taxon>Bacteria</taxon>
        <taxon>Pseudomonadati</taxon>
        <taxon>Pseudomonadota</taxon>
        <taxon>Gammaproteobacteria</taxon>
        <taxon>Alteromonadales</taxon>
        <taxon>Pseudoalteromonadaceae</taxon>
        <taxon>Pseudoalteromonas</taxon>
    </lineage>
</organism>
<protein>
    <submittedName>
        <fullName evidence="10">Uncharacterized protein</fullName>
    </submittedName>
</protein>
<dbReference type="InterPro" id="IPR001775">
    <property type="entry name" value="GspD/PilQ"/>
</dbReference>
<dbReference type="InterPro" id="IPR004846">
    <property type="entry name" value="T2SS/T3SS_dom"/>
</dbReference>
<comment type="subcellular location">
    <subcellularLocation>
        <location evidence="5">Cell outer membrane</location>
    </subcellularLocation>
    <subcellularLocation>
        <location evidence="1">Membrane</location>
    </subcellularLocation>
</comment>
<evidence type="ECO:0000256" key="5">
    <source>
        <dbReference type="RuleBase" id="RU004004"/>
    </source>
</evidence>
<feature type="chain" id="PRO_5002474640" evidence="7">
    <location>
        <begin position="22"/>
        <end position="674"/>
    </location>
</feature>
<comment type="similarity">
    <text evidence="4">Belongs to the bacterial secretin family.</text>
</comment>
<evidence type="ECO:0000259" key="8">
    <source>
        <dbReference type="Pfam" id="PF00263"/>
    </source>
</evidence>
<dbReference type="PANTHER" id="PTHR30332">
    <property type="entry name" value="PROBABLE GENERAL SECRETION PATHWAY PROTEIN D"/>
    <property type="match status" value="1"/>
</dbReference>
<dbReference type="RefSeq" id="WP_045980366.1">
    <property type="nucleotide sequence ID" value="NZ_JXXY01000018.1"/>
</dbReference>
<dbReference type="InterPro" id="IPR005644">
    <property type="entry name" value="NolW-like"/>
</dbReference>
<dbReference type="InterPro" id="IPR004845">
    <property type="entry name" value="T2SS_GspD_CS"/>
</dbReference>
<keyword evidence="3" id="KW-0472">Membrane</keyword>
<evidence type="ECO:0000256" key="7">
    <source>
        <dbReference type="SAM" id="SignalP"/>
    </source>
</evidence>
<dbReference type="Pfam" id="PF03958">
    <property type="entry name" value="Secretin_N"/>
    <property type="match status" value="1"/>
</dbReference>
<keyword evidence="11" id="KW-1185">Reference proteome</keyword>
<feature type="signal peptide" evidence="7">
    <location>
        <begin position="1"/>
        <end position="21"/>
    </location>
</feature>
<dbReference type="GeneID" id="58229454"/>
<evidence type="ECO:0000256" key="6">
    <source>
        <dbReference type="SAM" id="MobiDB-lite"/>
    </source>
</evidence>
<dbReference type="OrthoDB" id="9779724at2"/>
<dbReference type="InterPro" id="IPR050810">
    <property type="entry name" value="Bact_Secretion_Sys_Channel"/>
</dbReference>
<gene>
    <name evidence="10" type="ORF">TW72_13210</name>
</gene>
<comment type="caution">
    <text evidence="10">The sequence shown here is derived from an EMBL/GenBank/DDBJ whole genome shotgun (WGS) entry which is preliminary data.</text>
</comment>
<name>A0A0F4PIN7_9GAMM</name>
<evidence type="ECO:0000313" key="10">
    <source>
        <dbReference type="EMBL" id="KJY98675.1"/>
    </source>
</evidence>
<dbReference type="EMBL" id="JXXZ01000010">
    <property type="protein sequence ID" value="KJY98675.1"/>
    <property type="molecule type" value="Genomic_DNA"/>
</dbReference>
<dbReference type="GO" id="GO:0015627">
    <property type="term" value="C:type II protein secretion system complex"/>
    <property type="evidence" value="ECO:0007669"/>
    <property type="project" value="TreeGrafter"/>
</dbReference>
<dbReference type="Pfam" id="PF00263">
    <property type="entry name" value="Secretin"/>
    <property type="match status" value="1"/>
</dbReference>
<evidence type="ECO:0000256" key="1">
    <source>
        <dbReference type="ARBA" id="ARBA00004370"/>
    </source>
</evidence>
<evidence type="ECO:0000256" key="2">
    <source>
        <dbReference type="ARBA" id="ARBA00022729"/>
    </source>
</evidence>
<dbReference type="GO" id="GO:0009279">
    <property type="term" value="C:cell outer membrane"/>
    <property type="evidence" value="ECO:0007669"/>
    <property type="project" value="UniProtKB-SubCell"/>
</dbReference>
<evidence type="ECO:0000313" key="11">
    <source>
        <dbReference type="Proteomes" id="UP000033664"/>
    </source>
</evidence>
<feature type="compositionally biased region" description="Basic and acidic residues" evidence="6">
    <location>
        <begin position="43"/>
        <end position="57"/>
    </location>
</feature>
<evidence type="ECO:0000256" key="3">
    <source>
        <dbReference type="ARBA" id="ARBA00023136"/>
    </source>
</evidence>
<feature type="domain" description="NolW-like" evidence="9">
    <location>
        <begin position="337"/>
        <end position="422"/>
    </location>
</feature>
<dbReference type="AlphaFoldDB" id="A0A0F4PIN7"/>
<proteinExistence type="inferred from homology"/>
<dbReference type="Proteomes" id="UP000033664">
    <property type="component" value="Unassembled WGS sequence"/>
</dbReference>
<dbReference type="GO" id="GO:0009306">
    <property type="term" value="P:protein secretion"/>
    <property type="evidence" value="ECO:0007669"/>
    <property type="project" value="InterPro"/>
</dbReference>
<dbReference type="InterPro" id="IPR038591">
    <property type="entry name" value="NolW-like_sf"/>
</dbReference>
<keyword evidence="2 7" id="KW-0732">Signal</keyword>
<feature type="domain" description="Type II/III secretion system secretin-like" evidence="8">
    <location>
        <begin position="487"/>
        <end position="652"/>
    </location>
</feature>
<accession>A0A0F4PIN7</accession>
<keyword evidence="5" id="KW-0813">Transport</keyword>
<dbReference type="Gene3D" id="3.30.1370.120">
    <property type="match status" value="2"/>
</dbReference>
<feature type="region of interest" description="Disordered" evidence="6">
    <location>
        <begin position="33"/>
        <end position="57"/>
    </location>
</feature>
<dbReference type="PROSITE" id="PS51257">
    <property type="entry name" value="PROKAR_LIPOPROTEIN"/>
    <property type="match status" value="1"/>
</dbReference>
<evidence type="ECO:0000259" key="9">
    <source>
        <dbReference type="Pfam" id="PF03958"/>
    </source>
</evidence>
<dbReference type="PROSITE" id="PS00875">
    <property type="entry name" value="T2SP_D"/>
    <property type="match status" value="1"/>
</dbReference>
<sequence>MVRVRSLALSVLTLAMLSACAVTERGQEHEPVKITKSALAKKQSTEQRDTVKYQDSERQRQIKELPSVAYDERGFNNDMSVFIPPIENKDTVVNVSANQLALPDFLHLVMGENLGLNYVIDDQLQKSRDTITLNLPQGVSKEKLYEITVNLLLDKDMIIEPRNEVLFVMPRPRDAQTKLALGAGRQLSDIPKSDGQILQFVPLEYVDYGSLTRILKTLTNANFRYNNTQNALSVTGTYKEVEQVIKIVNAFDKPSSRGKYIRLLELVYITPEDFKEQLTTVMDAEGLATSGSIVVTPMPRMRSILVHTSSKKLLDRLEFWTEQLDVPTSSDGRRYFTYFPKNIRAEDLGESLKQLFGLEESASVEETTTRRNNNKAAGQGGYVSNDISMAVDKNQNVLMFYTTPSKYHDVVELIEQIDILPGQVLIEAAITEVTLEGNFSYGVDWSLADGALIDDTSPGKGSLLDFSGSGLSYTLSGVDYSATLNFLQGQSRVNILSKPRILVKDGSSANLNVGTEIPLLTQTSSDLDSSQDRVVQNVQYRNTGVTLNVTPTINAQGVISVKVNQSVSEAGENKLSGVDSPIILNRSFSTELLARDGQTIVLGGLISENNSDSSTQVPLLGDLPLVGNLFKSQGDSSNRVELIVMLTPRIIRSDDHINELLDVMTQEFKSLVIE</sequence>
<dbReference type="PATRIC" id="fig|151081.8.peg.3310"/>
<reference evidence="10 11" key="1">
    <citation type="journal article" date="2015" name="BMC Genomics">
        <title>Genome mining reveals unlocked bioactive potential of marine Gram-negative bacteria.</title>
        <authorList>
            <person name="Machado H."/>
            <person name="Sonnenschein E.C."/>
            <person name="Melchiorsen J."/>
            <person name="Gram L."/>
        </authorList>
    </citation>
    <scope>NUCLEOTIDE SEQUENCE [LARGE SCALE GENOMIC DNA]</scope>
    <source>
        <strain evidence="10 11">S3137</strain>
    </source>
</reference>
<dbReference type="PRINTS" id="PR00811">
    <property type="entry name" value="BCTERIALGSPD"/>
</dbReference>